<dbReference type="Gene3D" id="3.30.9.10">
    <property type="entry name" value="D-Amino Acid Oxidase, subunit A, domain 2"/>
    <property type="match status" value="1"/>
</dbReference>
<feature type="domain" description="FAD-binding" evidence="1">
    <location>
        <begin position="7"/>
        <end position="338"/>
    </location>
</feature>
<organism evidence="2 3">
    <name type="scientific">Luteolibacter ambystomatis</name>
    <dbReference type="NCBI Taxonomy" id="2824561"/>
    <lineage>
        <taxon>Bacteria</taxon>
        <taxon>Pseudomonadati</taxon>
        <taxon>Verrucomicrobiota</taxon>
        <taxon>Verrucomicrobiia</taxon>
        <taxon>Verrucomicrobiales</taxon>
        <taxon>Verrucomicrobiaceae</taxon>
        <taxon>Luteolibacter</taxon>
    </lineage>
</organism>
<dbReference type="Gene3D" id="3.50.50.60">
    <property type="entry name" value="FAD/NAD(P)-binding domain"/>
    <property type="match status" value="1"/>
</dbReference>
<keyword evidence="2" id="KW-0560">Oxidoreductase</keyword>
<dbReference type="InterPro" id="IPR002938">
    <property type="entry name" value="FAD-bd"/>
</dbReference>
<sequence length="397" mass="43803">MARRKLRIAVVGCGSAGPAAATLLERAGHEVVVFERAPECRAVGAGFLLQPSGMAVLDELGIRGAVLERAGKVERLHVVDRREKTVLDLRYAELGEGMFGAGLHRPVLLHFLLQALQVAGVEVRWGAEVADVVRCDDKWTLTMADGGREAGFDLLIVADGARSALRGKLGLQGSDRGYAWGAHWFIGENRGSFPEHDLHQIVQGTRKLAGFLATGREVGGMEPLVSLFWSVKLADDAAWRAKPLEEWKENVLALCPRSEALLSQITDWSQILTARYGDVRMSRWHGDGVIVLGDAGHAMSPQLGQGVNLALADASCLARCLEQLPLNDALARYTQERRLTLAYYRFATRALTPWFQSDYEWLTPIRHVYFRTMQHIPPARRFMTKTMAGLVGWQEGG</sequence>
<dbReference type="SUPFAM" id="SSF51905">
    <property type="entry name" value="FAD/NAD(P)-binding domain"/>
    <property type="match status" value="1"/>
</dbReference>
<proteinExistence type="predicted"/>
<dbReference type="GO" id="GO:0004497">
    <property type="term" value="F:monooxygenase activity"/>
    <property type="evidence" value="ECO:0007669"/>
    <property type="project" value="UniProtKB-KW"/>
</dbReference>
<evidence type="ECO:0000313" key="3">
    <source>
        <dbReference type="Proteomes" id="UP000676169"/>
    </source>
</evidence>
<dbReference type="RefSeq" id="WP_211631657.1">
    <property type="nucleotide sequence ID" value="NZ_CP073100.1"/>
</dbReference>
<dbReference type="PANTHER" id="PTHR46865">
    <property type="entry name" value="OXIDOREDUCTASE-RELATED"/>
    <property type="match status" value="1"/>
</dbReference>
<dbReference type="EMBL" id="CP073100">
    <property type="protein sequence ID" value="QUE51518.1"/>
    <property type="molecule type" value="Genomic_DNA"/>
</dbReference>
<protein>
    <submittedName>
        <fullName evidence="2">FAD-dependent monooxygenase</fullName>
    </submittedName>
</protein>
<dbReference type="KEGG" id="lamb:KBB96_01170"/>
<keyword evidence="2" id="KW-0503">Monooxygenase</keyword>
<dbReference type="GO" id="GO:0071949">
    <property type="term" value="F:FAD binding"/>
    <property type="evidence" value="ECO:0007669"/>
    <property type="project" value="InterPro"/>
</dbReference>
<dbReference type="AlphaFoldDB" id="A0A975G9V4"/>
<gene>
    <name evidence="2" type="ORF">KBB96_01170</name>
</gene>
<accession>A0A975G9V4</accession>
<dbReference type="Pfam" id="PF01494">
    <property type="entry name" value="FAD_binding_3"/>
    <property type="match status" value="1"/>
</dbReference>
<reference evidence="2" key="1">
    <citation type="submission" date="2021-04" db="EMBL/GenBank/DDBJ databases">
        <title>Luteolibacter sp. 32A isolated from the skin of an Anderson's salamander (Ambystoma andersonii).</title>
        <authorList>
            <person name="Spergser J."/>
            <person name="Busse H.-J."/>
        </authorList>
    </citation>
    <scope>NUCLEOTIDE SEQUENCE</scope>
    <source>
        <strain evidence="2">32A</strain>
    </source>
</reference>
<dbReference type="InterPro" id="IPR051704">
    <property type="entry name" value="FAD_aromatic-hydroxylase"/>
</dbReference>
<dbReference type="InterPro" id="IPR036188">
    <property type="entry name" value="FAD/NAD-bd_sf"/>
</dbReference>
<evidence type="ECO:0000313" key="2">
    <source>
        <dbReference type="EMBL" id="QUE51518.1"/>
    </source>
</evidence>
<evidence type="ECO:0000259" key="1">
    <source>
        <dbReference type="Pfam" id="PF01494"/>
    </source>
</evidence>
<dbReference type="PRINTS" id="PR00420">
    <property type="entry name" value="RNGMNOXGNASE"/>
</dbReference>
<dbReference type="Proteomes" id="UP000676169">
    <property type="component" value="Chromosome"/>
</dbReference>
<name>A0A975G9V4_9BACT</name>
<keyword evidence="3" id="KW-1185">Reference proteome</keyword>